<reference evidence="1 2" key="1">
    <citation type="submission" date="2020-04" db="EMBL/GenBank/DDBJ databases">
        <title>Characterization and complete genome analysis of a novel phage JC01 infecting Cronobacter sakazakii.</title>
        <authorList>
            <person name="Jiang J."/>
            <person name="Zhao C."/>
            <person name="Tie D."/>
            <person name="Li Z."/>
        </authorList>
    </citation>
    <scope>NUCLEOTIDE SEQUENCE [LARGE SCALE GENOMIC DNA]</scope>
</reference>
<dbReference type="Proteomes" id="UP000502753">
    <property type="component" value="Segment"/>
</dbReference>
<name>A0A6M3YKF1_9CAUD</name>
<dbReference type="KEGG" id="vg:62681182"/>
<evidence type="ECO:0000313" key="1">
    <source>
        <dbReference type="EMBL" id="QJI52270.1"/>
    </source>
</evidence>
<accession>A0A6M3YKF1</accession>
<proteinExistence type="predicted"/>
<dbReference type="GeneID" id="62681182"/>
<evidence type="ECO:0000313" key="2">
    <source>
        <dbReference type="Proteomes" id="UP000502753"/>
    </source>
</evidence>
<organism evidence="1 2">
    <name type="scientific">Cronobacter phage JC01</name>
    <dbReference type="NCBI Taxonomy" id="2729575"/>
    <lineage>
        <taxon>Viruses</taxon>
        <taxon>Duplodnaviria</taxon>
        <taxon>Heunggongvirae</taxon>
        <taxon>Uroviricota</taxon>
        <taxon>Caudoviricetes</taxon>
        <taxon>Casjensviridae</taxon>
        <taxon>Jacunavirus</taxon>
        <taxon>Jacunavirus JC01</taxon>
    </lineage>
</organism>
<dbReference type="EMBL" id="MT330372">
    <property type="protein sequence ID" value="QJI52270.1"/>
    <property type="molecule type" value="Genomic_DNA"/>
</dbReference>
<sequence>MKARNSLFDDYPLEPVYLTAPRPAPRARTRWSDAEREYLIKCVMRGDSIERMTLLLGRSYSSIISQLQSLRYCYWEARIHGYVWYWPKARREDPIPRCLETAMRIAPNKVAPLYHIARQIAEELK</sequence>
<keyword evidence="2" id="KW-1185">Reference proteome</keyword>
<protein>
    <submittedName>
        <fullName evidence="1">Uncharacterized protein</fullName>
    </submittedName>
</protein>
<dbReference type="RefSeq" id="YP_009998591.1">
    <property type="nucleotide sequence ID" value="NC_052989.1"/>
</dbReference>